<name>A0A9W8TBY6_9HYPO</name>
<sequence length="265" mass="29290">MTPMTFGPTRTFRNPVLFGTGVPDAAFKSAYELQVCARNLDEGFEDSRWVRLATKARLILAGEGLLRFDHEDSNDNWDENDHVDETADDKSNQVDNGTTYWDEDHTSWDGDDNDDVDVNANVDQADNDNGTWGGNGILRWGSDDDTTWDGNGIASWHSEGNIDCNDSDSDKCCGAEPTPDPEVDNDCDYNWDSNSNSNNAQPIPDSATDRIVSAIDRNTNIVVDLCGIMEGIKGGLDRLHEDNVQSKKVLQNLLAEQRTLGEKLA</sequence>
<protein>
    <submittedName>
        <fullName evidence="2">Uncharacterized protein</fullName>
    </submittedName>
</protein>
<feature type="region of interest" description="Disordered" evidence="1">
    <location>
        <begin position="70"/>
        <end position="109"/>
    </location>
</feature>
<proteinExistence type="predicted"/>
<feature type="compositionally biased region" description="Basic and acidic residues" evidence="1">
    <location>
        <begin position="70"/>
        <end position="92"/>
    </location>
</feature>
<gene>
    <name evidence="2" type="ORF">N0V84_012192</name>
</gene>
<organism evidence="2 3">
    <name type="scientific">Fusarium piperis</name>
    <dbReference type="NCBI Taxonomy" id="1435070"/>
    <lineage>
        <taxon>Eukaryota</taxon>
        <taxon>Fungi</taxon>
        <taxon>Dikarya</taxon>
        <taxon>Ascomycota</taxon>
        <taxon>Pezizomycotina</taxon>
        <taxon>Sordariomycetes</taxon>
        <taxon>Hypocreomycetidae</taxon>
        <taxon>Hypocreales</taxon>
        <taxon>Nectriaceae</taxon>
        <taxon>Fusarium</taxon>
        <taxon>Fusarium solani species complex</taxon>
    </lineage>
</organism>
<comment type="caution">
    <text evidence="2">The sequence shown here is derived from an EMBL/GenBank/DDBJ whole genome shotgun (WGS) entry which is preliminary data.</text>
</comment>
<dbReference type="OrthoDB" id="5077939at2759"/>
<reference evidence="2" key="1">
    <citation type="submission" date="2022-10" db="EMBL/GenBank/DDBJ databases">
        <title>Tapping the CABI collections for fungal endophytes: first genome assemblies for Collariella, Neodidymelliopsis, Ascochyta clinopodiicola, Didymella pomorum, Didymosphaeria variabile, Neocosmospora piperis and Neocucurbitaria cava.</title>
        <authorList>
            <person name="Hill R."/>
        </authorList>
    </citation>
    <scope>NUCLEOTIDE SEQUENCE</scope>
    <source>
        <strain evidence="2">IMI 366586</strain>
    </source>
</reference>
<dbReference type="Proteomes" id="UP001140502">
    <property type="component" value="Unassembled WGS sequence"/>
</dbReference>
<accession>A0A9W8TBY6</accession>
<evidence type="ECO:0000313" key="2">
    <source>
        <dbReference type="EMBL" id="KAJ4308271.1"/>
    </source>
</evidence>
<evidence type="ECO:0000256" key="1">
    <source>
        <dbReference type="SAM" id="MobiDB-lite"/>
    </source>
</evidence>
<evidence type="ECO:0000313" key="3">
    <source>
        <dbReference type="Proteomes" id="UP001140502"/>
    </source>
</evidence>
<keyword evidence="3" id="KW-1185">Reference proteome</keyword>
<dbReference type="AlphaFoldDB" id="A0A9W8TBY6"/>
<dbReference type="EMBL" id="JAPEUR010000551">
    <property type="protein sequence ID" value="KAJ4308271.1"/>
    <property type="molecule type" value="Genomic_DNA"/>
</dbReference>